<protein>
    <recommendedName>
        <fullName evidence="1">Helix-turn-helix domain-containing protein</fullName>
    </recommendedName>
</protein>
<dbReference type="EMBL" id="BK057790">
    <property type="protein sequence ID" value="DAE91859.1"/>
    <property type="molecule type" value="Genomic_DNA"/>
</dbReference>
<reference evidence="2" key="1">
    <citation type="journal article" date="2021" name="Proc. Natl. Acad. Sci. U.S.A.">
        <title>A Catalog of Tens of Thousands of Viruses from Human Metagenomes Reveals Hidden Associations with Chronic Diseases.</title>
        <authorList>
            <person name="Tisza M.J."/>
            <person name="Buck C.B."/>
        </authorList>
    </citation>
    <scope>NUCLEOTIDE SEQUENCE</scope>
    <source>
        <strain evidence="2">Ct1NJ1</strain>
    </source>
</reference>
<name>A0A8S5RR72_9CAUD</name>
<evidence type="ECO:0000259" key="1">
    <source>
        <dbReference type="Pfam" id="PF20038"/>
    </source>
</evidence>
<organism evidence="2">
    <name type="scientific">Siphoviridae sp. ct1NJ1</name>
    <dbReference type="NCBI Taxonomy" id="2827557"/>
    <lineage>
        <taxon>Viruses</taxon>
        <taxon>Duplodnaviria</taxon>
        <taxon>Heunggongvirae</taxon>
        <taxon>Uroviricota</taxon>
        <taxon>Caudoviricetes</taxon>
    </lineage>
</organism>
<evidence type="ECO:0000313" key="2">
    <source>
        <dbReference type="EMBL" id="DAE91859.1"/>
    </source>
</evidence>
<proteinExistence type="predicted"/>
<dbReference type="InterPro" id="IPR045403">
    <property type="entry name" value="HTH_59_Firmicutes_type"/>
</dbReference>
<accession>A0A8S5RR72</accession>
<feature type="domain" description="Helix-turn-helix" evidence="1">
    <location>
        <begin position="1"/>
        <end position="63"/>
    </location>
</feature>
<dbReference type="Pfam" id="PF20038">
    <property type="entry name" value="HTH_59"/>
    <property type="match status" value="1"/>
</dbReference>
<sequence length="65" mass="7282">MIINEVMTAAEAAVIWGLSPRTVQQACTGYKGGKPRFTTEEARLSGRIWLVTREGMERLYGNRPI</sequence>